<evidence type="ECO:0000256" key="9">
    <source>
        <dbReference type="ARBA" id="ARBA00023136"/>
    </source>
</evidence>
<dbReference type="GO" id="GO:0005886">
    <property type="term" value="C:plasma membrane"/>
    <property type="evidence" value="ECO:0007669"/>
    <property type="project" value="UniProtKB-SubCell"/>
</dbReference>
<reference evidence="16" key="1">
    <citation type="journal article" date="2017" name="Gigascience">
        <title>The genome draft of coconut (Cocos nucifera).</title>
        <authorList>
            <person name="Xiao Y."/>
            <person name="Xu P."/>
            <person name="Fan H."/>
            <person name="Baudouin L."/>
            <person name="Xia W."/>
            <person name="Bocs S."/>
            <person name="Xu J."/>
            <person name="Li Q."/>
            <person name="Guo A."/>
            <person name="Zhou L."/>
            <person name="Li J."/>
            <person name="Wu Y."/>
            <person name="Ma Z."/>
            <person name="Armero A."/>
            <person name="Issali A.E."/>
            <person name="Liu N."/>
            <person name="Peng M."/>
            <person name="Yang Y."/>
        </authorList>
    </citation>
    <scope>NUCLEOTIDE SEQUENCE</scope>
    <source>
        <tissue evidence="16">Spear leaf of Hainan Tall coconut</tissue>
    </source>
</reference>
<keyword evidence="9 12" id="KW-0472">Membrane</keyword>
<feature type="signal peptide" evidence="13">
    <location>
        <begin position="1"/>
        <end position="21"/>
    </location>
</feature>
<dbReference type="InterPro" id="IPR013210">
    <property type="entry name" value="LRR_N_plant-typ"/>
</dbReference>
<keyword evidence="8 12" id="KW-1133">Transmembrane helix</keyword>
<proteinExistence type="inferred from homology"/>
<keyword evidence="11" id="KW-0325">Glycoprotein</keyword>
<dbReference type="PANTHER" id="PTHR48063:SF112">
    <property type="entry name" value="RECEPTOR LIKE PROTEIN 30-LIKE"/>
    <property type="match status" value="1"/>
</dbReference>
<dbReference type="PRINTS" id="PR00019">
    <property type="entry name" value="LEURICHRPT"/>
</dbReference>
<keyword evidence="4" id="KW-0433">Leucine-rich repeat</keyword>
<dbReference type="Pfam" id="PF08263">
    <property type="entry name" value="LRRNT_2"/>
    <property type="match status" value="1"/>
</dbReference>
<dbReference type="InterPro" id="IPR046956">
    <property type="entry name" value="RLP23-like"/>
</dbReference>
<dbReference type="Pfam" id="PF00560">
    <property type="entry name" value="LRR_1"/>
    <property type="match status" value="5"/>
</dbReference>
<evidence type="ECO:0000256" key="1">
    <source>
        <dbReference type="ARBA" id="ARBA00004251"/>
    </source>
</evidence>
<dbReference type="FunFam" id="3.80.10.10:FF:001347">
    <property type="entry name" value="LRR receptor-like serine/threonine-protein kinase GSO2"/>
    <property type="match status" value="1"/>
</dbReference>
<dbReference type="FunFam" id="3.80.10.10:FF:000111">
    <property type="entry name" value="LRR receptor-like serine/threonine-protein kinase ERECTA"/>
    <property type="match status" value="1"/>
</dbReference>
<dbReference type="InterPro" id="IPR003591">
    <property type="entry name" value="Leu-rich_rpt_typical-subtyp"/>
</dbReference>
<protein>
    <submittedName>
        <fullName evidence="16">Receptor-like protein EIX2</fullName>
    </submittedName>
</protein>
<evidence type="ECO:0000256" key="8">
    <source>
        <dbReference type="ARBA" id="ARBA00022989"/>
    </source>
</evidence>
<evidence type="ECO:0000256" key="12">
    <source>
        <dbReference type="SAM" id="Phobius"/>
    </source>
</evidence>
<reference evidence="16" key="2">
    <citation type="submission" date="2019-07" db="EMBL/GenBank/DDBJ databases">
        <authorList>
            <person name="Yang Y."/>
            <person name="Bocs S."/>
            <person name="Baudouin L."/>
        </authorList>
    </citation>
    <scope>NUCLEOTIDE SEQUENCE</scope>
    <source>
        <tissue evidence="16">Spear leaf of Hainan Tall coconut</tissue>
    </source>
</reference>
<dbReference type="SMART" id="SM00369">
    <property type="entry name" value="LRR_TYP"/>
    <property type="match status" value="9"/>
</dbReference>
<dbReference type="SUPFAM" id="SSF52058">
    <property type="entry name" value="L domain-like"/>
    <property type="match status" value="3"/>
</dbReference>
<evidence type="ECO:0000256" key="2">
    <source>
        <dbReference type="ARBA" id="ARBA00009592"/>
    </source>
</evidence>
<feature type="chain" id="PRO_5035429137" evidence="13">
    <location>
        <begin position="22"/>
        <end position="1003"/>
    </location>
</feature>
<dbReference type="Proteomes" id="UP000797356">
    <property type="component" value="Chromosome 7"/>
</dbReference>
<feature type="domain" description="Disease resistance R13L4/SHOC-2-like LRR" evidence="15">
    <location>
        <begin position="181"/>
        <end position="323"/>
    </location>
</feature>
<evidence type="ECO:0000256" key="4">
    <source>
        <dbReference type="ARBA" id="ARBA00022614"/>
    </source>
</evidence>
<comment type="similarity">
    <text evidence="2">Belongs to the RLP family.</text>
</comment>
<evidence type="ECO:0000256" key="11">
    <source>
        <dbReference type="ARBA" id="ARBA00023180"/>
    </source>
</evidence>
<dbReference type="Pfam" id="PF23598">
    <property type="entry name" value="LRR_14"/>
    <property type="match status" value="1"/>
</dbReference>
<feature type="domain" description="Leucine-rich repeat-containing N-terminal plant-type" evidence="14">
    <location>
        <begin position="36"/>
        <end position="72"/>
    </location>
</feature>
<organism evidence="16 17">
    <name type="scientific">Cocos nucifera</name>
    <name type="common">Coconut palm</name>
    <dbReference type="NCBI Taxonomy" id="13894"/>
    <lineage>
        <taxon>Eukaryota</taxon>
        <taxon>Viridiplantae</taxon>
        <taxon>Streptophyta</taxon>
        <taxon>Embryophyta</taxon>
        <taxon>Tracheophyta</taxon>
        <taxon>Spermatophyta</taxon>
        <taxon>Magnoliopsida</taxon>
        <taxon>Liliopsida</taxon>
        <taxon>Arecaceae</taxon>
        <taxon>Arecoideae</taxon>
        <taxon>Cocoseae</taxon>
        <taxon>Attaleinae</taxon>
        <taxon>Cocos</taxon>
    </lineage>
</organism>
<keyword evidence="17" id="KW-1185">Reference proteome</keyword>
<dbReference type="InterPro" id="IPR032675">
    <property type="entry name" value="LRR_dom_sf"/>
</dbReference>
<comment type="caution">
    <text evidence="16">The sequence shown here is derived from an EMBL/GenBank/DDBJ whole genome shotgun (WGS) entry which is preliminary data.</text>
</comment>
<dbReference type="InterPro" id="IPR001611">
    <property type="entry name" value="Leu-rich_rpt"/>
</dbReference>
<sequence>MANLCSFVALLFGYLCFTTNAISHCNGESKVGCIRSEGLALLKFKAGLKDPRQFLSSWMGANCCEWTGVSCDNETGHVLAIDLRYQHLYNDPSTDWHLGGEIGSSLLDLKYLKYLDLSSNNFGGRTIPQYIGSMAELRYLNLSNAGFSGRIPHQLGNLSNLEYLDLNSFHSLYDLNADGIRWLSNLSSLRYLDMTRVTLAKASDWFHAVNALPSLSVLHLPFCRLSNIPAAISHVNLSSLATLDLSNNEFDSRLPEWLFNISSLVQLNLQSNHFHGSIPDALNNMASLEVLQLGINDFVGSIPSTIKFLCNLRILDLSSNKIDGEMTVFPEIFSGRVRERLEVLNLRSNKLRGKLAGWLGLLKRLNILDLSENSLYGPIPASIGELSAVKSIFLDRNQLNGTLPVSIGQLGKLQVFDVSLNSLEGLLTEHHFVNLSRLEDLSLASNHFVLNISSDWVPPFQLRLIGLRSCQLGPKFPAWLQTQKNYWAMDLSHGGIADILPDWLWDLSRQIILLDLSYNQLDGKVPASLRFASISILILSSNNFDGPLPPLPYSMEYLDLSNNSFSGDLLPIFAGEPSLLSNLFLSTNLINGTIPESICTASGLAAIDLSGNLLSGDLPQCWTEFPSLMVIDLSNNNFSGSIPSTMRSLTVLQTLHLGNNSIYGELPESLKYCKSLVTLDLGGNRLSGMIPTWIGTMPFLKILRLRSNNLVGNIPSELARLPSLQILDLAENTLSGSIPQSFGHFAAMVLTQKATESMLDSYQSSVQSSVDDYGPMGYIESLLMVMKGRELEYSKNLQYVTSIDLSNNKLAGEIPPELMNLYGLHSLNMSANHLTGMIPDGIGGVRLLESLDLSRNNLTGPIPASMSVLTSLSHLNLSYNNLSGRIPSGYQLQTLDDPSIYMGNPELCGFPLDRTCLDNRTLNDQNVTCGDGDECGIEMLSFYIGTILGFVIGFWVICGPLLFNITWRRKYFQFIDRIIGLWSGFLERCRGKKVVAEEICRGS</sequence>
<evidence type="ECO:0000256" key="5">
    <source>
        <dbReference type="ARBA" id="ARBA00022692"/>
    </source>
</evidence>
<dbReference type="PROSITE" id="PS51450">
    <property type="entry name" value="LRR"/>
    <property type="match status" value="1"/>
</dbReference>
<evidence type="ECO:0000259" key="15">
    <source>
        <dbReference type="Pfam" id="PF23598"/>
    </source>
</evidence>
<evidence type="ECO:0000256" key="7">
    <source>
        <dbReference type="ARBA" id="ARBA00022737"/>
    </source>
</evidence>
<dbReference type="FunFam" id="3.80.10.10:FF:000649">
    <property type="entry name" value="Leucine Rich Repeat family protein"/>
    <property type="match status" value="1"/>
</dbReference>
<dbReference type="EMBL" id="CM017878">
    <property type="protein sequence ID" value="KAG1355073.1"/>
    <property type="molecule type" value="Genomic_DNA"/>
</dbReference>
<keyword evidence="3" id="KW-1003">Cell membrane</keyword>
<accession>A0A8K0IFY6</accession>
<evidence type="ECO:0000259" key="14">
    <source>
        <dbReference type="Pfam" id="PF08263"/>
    </source>
</evidence>
<gene>
    <name evidence="16" type="ORF">COCNU_07G011850</name>
</gene>
<dbReference type="SUPFAM" id="SSF52047">
    <property type="entry name" value="RNI-like"/>
    <property type="match status" value="1"/>
</dbReference>
<comment type="subcellular location">
    <subcellularLocation>
        <location evidence="1">Cell membrane</location>
        <topology evidence="1">Single-pass type I membrane protein</topology>
    </subcellularLocation>
</comment>
<evidence type="ECO:0000256" key="13">
    <source>
        <dbReference type="SAM" id="SignalP"/>
    </source>
</evidence>
<dbReference type="FunFam" id="3.80.10.10:FF:000095">
    <property type="entry name" value="LRR receptor-like serine/threonine-protein kinase GSO1"/>
    <property type="match status" value="1"/>
</dbReference>
<evidence type="ECO:0000256" key="6">
    <source>
        <dbReference type="ARBA" id="ARBA00022729"/>
    </source>
</evidence>
<keyword evidence="7" id="KW-0677">Repeat</keyword>
<evidence type="ECO:0000256" key="3">
    <source>
        <dbReference type="ARBA" id="ARBA00022475"/>
    </source>
</evidence>
<dbReference type="Gene3D" id="3.80.10.10">
    <property type="entry name" value="Ribonuclease Inhibitor"/>
    <property type="match status" value="5"/>
</dbReference>
<keyword evidence="10 16" id="KW-0675">Receptor</keyword>
<dbReference type="OrthoDB" id="1060944at2759"/>
<evidence type="ECO:0000256" key="10">
    <source>
        <dbReference type="ARBA" id="ARBA00023170"/>
    </source>
</evidence>
<feature type="transmembrane region" description="Helical" evidence="12">
    <location>
        <begin position="942"/>
        <end position="963"/>
    </location>
</feature>
<dbReference type="InterPro" id="IPR055414">
    <property type="entry name" value="LRR_R13L4/SHOC2-like"/>
</dbReference>
<dbReference type="FunFam" id="3.80.10.10:FF:000383">
    <property type="entry name" value="Leucine-rich repeat receptor protein kinase EMS1"/>
    <property type="match status" value="1"/>
</dbReference>
<keyword evidence="6 13" id="KW-0732">Signal</keyword>
<name>A0A8K0IFY6_COCNU</name>
<dbReference type="Pfam" id="PF13855">
    <property type="entry name" value="LRR_8"/>
    <property type="match status" value="3"/>
</dbReference>
<keyword evidence="5 12" id="KW-0812">Transmembrane</keyword>
<evidence type="ECO:0000313" key="16">
    <source>
        <dbReference type="EMBL" id="KAG1355073.1"/>
    </source>
</evidence>
<dbReference type="PANTHER" id="PTHR48063">
    <property type="entry name" value="LRR RECEPTOR-LIKE KINASE"/>
    <property type="match status" value="1"/>
</dbReference>
<dbReference type="AlphaFoldDB" id="A0A8K0IFY6"/>
<evidence type="ECO:0000313" key="17">
    <source>
        <dbReference type="Proteomes" id="UP000797356"/>
    </source>
</evidence>